<dbReference type="EMBL" id="QXGF01001762">
    <property type="protein sequence ID" value="KAE8927968.1"/>
    <property type="molecule type" value="Genomic_DNA"/>
</dbReference>
<dbReference type="Proteomes" id="UP000441208">
    <property type="component" value="Unassembled WGS sequence"/>
</dbReference>
<dbReference type="Proteomes" id="UP000429523">
    <property type="component" value="Unassembled WGS sequence"/>
</dbReference>
<reference evidence="3 4" key="1">
    <citation type="submission" date="2018-08" db="EMBL/GenBank/DDBJ databases">
        <title>Genomic investigation of the strawberry pathogen Phytophthora fragariae indicates pathogenicity is determined by transcriptional variation in three key races.</title>
        <authorList>
            <person name="Adams T.M."/>
            <person name="Armitage A.D."/>
            <person name="Sobczyk M.K."/>
            <person name="Bates H.J."/>
            <person name="Dunwell J.M."/>
            <person name="Nellist C.F."/>
            <person name="Harrison R.J."/>
        </authorList>
    </citation>
    <scope>NUCLEOTIDE SEQUENCE [LARGE SCALE GENOMIC DNA]</scope>
    <source>
        <strain evidence="2 4">NOV-71</strain>
        <strain evidence="1 3">NOV-9</strain>
    </source>
</reference>
<gene>
    <name evidence="2" type="ORF">PF007_g19611</name>
    <name evidence="1" type="ORF">PF009_g21879</name>
</gene>
<evidence type="ECO:0000313" key="1">
    <source>
        <dbReference type="EMBL" id="KAE8927968.1"/>
    </source>
</evidence>
<evidence type="ECO:0000313" key="2">
    <source>
        <dbReference type="EMBL" id="KAE9089409.1"/>
    </source>
</evidence>
<sequence length="196" mass="21319">MPLLLATARYWRASSTGQARPLAIRLGPLALVLLRVLEPRRPVHKNAPDGLDDCDVGTVTDGSDVTIVQDDFTSVCFQSPRDCKHIATTRVVARCEKTHLRIASQVSVQTPRPSFRYLAACSLHFLPVRPLRVGVVCTDTQSARGADCQPWTSSMRWPAEMRPLEPDPVHTGGGTAALLVVDGANVFVSGVCPTRH</sequence>
<comment type="caution">
    <text evidence="2">The sequence shown here is derived from an EMBL/GenBank/DDBJ whole genome shotgun (WGS) entry which is preliminary data.</text>
</comment>
<accession>A0A6A3R3X0</accession>
<name>A0A6A3R3X0_9STRA</name>
<evidence type="ECO:0000313" key="3">
    <source>
        <dbReference type="Proteomes" id="UP000429523"/>
    </source>
</evidence>
<dbReference type="EMBL" id="QXFZ01001502">
    <property type="protein sequence ID" value="KAE9089409.1"/>
    <property type="molecule type" value="Genomic_DNA"/>
</dbReference>
<evidence type="ECO:0000313" key="4">
    <source>
        <dbReference type="Proteomes" id="UP000441208"/>
    </source>
</evidence>
<proteinExistence type="predicted"/>
<dbReference type="AlphaFoldDB" id="A0A6A3R3X0"/>
<organism evidence="2 4">
    <name type="scientific">Phytophthora fragariae</name>
    <dbReference type="NCBI Taxonomy" id="53985"/>
    <lineage>
        <taxon>Eukaryota</taxon>
        <taxon>Sar</taxon>
        <taxon>Stramenopiles</taxon>
        <taxon>Oomycota</taxon>
        <taxon>Peronosporomycetes</taxon>
        <taxon>Peronosporales</taxon>
        <taxon>Peronosporaceae</taxon>
        <taxon>Phytophthora</taxon>
    </lineage>
</organism>
<protein>
    <submittedName>
        <fullName evidence="2">Uncharacterized protein</fullName>
    </submittedName>
</protein>